<dbReference type="EMBL" id="MU266390">
    <property type="protein sequence ID" value="KAH7926047.1"/>
    <property type="molecule type" value="Genomic_DNA"/>
</dbReference>
<gene>
    <name evidence="1" type="ORF">BV22DRAFT_390586</name>
</gene>
<evidence type="ECO:0000313" key="1">
    <source>
        <dbReference type="EMBL" id="KAH7926047.1"/>
    </source>
</evidence>
<proteinExistence type="predicted"/>
<comment type="caution">
    <text evidence="1">The sequence shown here is derived from an EMBL/GenBank/DDBJ whole genome shotgun (WGS) entry which is preliminary data.</text>
</comment>
<sequence>MSDSLSPERQKTVKVKYSGRAKRRRSVLNDTQYGNQSEEESETSQIETMGEKPGAKASKEKTPEATSGPKKVDVHLPGPSPPKRARSDSEESQVLSNKPISEASKAPHSRRSSVSSLHRQRPESRSLRSVQSKPPSDVGPSAGNPQSSKRPDTPDEDDDASSIAESSNGGITRIRRTEPERIQYFKDQPDCGEMEPYRVFCKRCNKWVNLGRRTTYTVRPWETHRSRCDKKPAAVKDSDTQTAPDSKVEETDHPVETGPDADSTSSPVSKTPQDEEGDRLVRLKADPRAQEIRPHEVLCRSCHKWVKLSATEAYVLGNWEAHAQRCPGPAPNSRVATAERKLTLVSDPQVKTSTAQSVECAFCRSVVALEGAADYDLTKWNEHKTRCTVRPPVAQATPAAKASFSRRSRIFEPSQRTLETPSTPANTTARPPLSSSSASTEATAIASESPPARIGTKRGREEEQQEDDRPTNRPRAETYEPPHKEPPGPWGWFTQPFKAFVRGFREGLGAPTST</sequence>
<name>A0ACB8BKL9_9AGAM</name>
<accession>A0ACB8BKL9</accession>
<evidence type="ECO:0000313" key="2">
    <source>
        <dbReference type="Proteomes" id="UP000790709"/>
    </source>
</evidence>
<dbReference type="Proteomes" id="UP000790709">
    <property type="component" value="Unassembled WGS sequence"/>
</dbReference>
<keyword evidence="2" id="KW-1185">Reference proteome</keyword>
<protein>
    <submittedName>
        <fullName evidence="1">Uncharacterized protein</fullName>
    </submittedName>
</protein>
<organism evidence="1 2">
    <name type="scientific">Leucogyrophana mollusca</name>
    <dbReference type="NCBI Taxonomy" id="85980"/>
    <lineage>
        <taxon>Eukaryota</taxon>
        <taxon>Fungi</taxon>
        <taxon>Dikarya</taxon>
        <taxon>Basidiomycota</taxon>
        <taxon>Agaricomycotina</taxon>
        <taxon>Agaricomycetes</taxon>
        <taxon>Agaricomycetidae</taxon>
        <taxon>Boletales</taxon>
        <taxon>Boletales incertae sedis</taxon>
        <taxon>Leucogyrophana</taxon>
    </lineage>
</organism>
<reference evidence="1" key="1">
    <citation type="journal article" date="2021" name="New Phytol.">
        <title>Evolutionary innovations through gain and loss of genes in the ectomycorrhizal Boletales.</title>
        <authorList>
            <person name="Wu G."/>
            <person name="Miyauchi S."/>
            <person name="Morin E."/>
            <person name="Kuo A."/>
            <person name="Drula E."/>
            <person name="Varga T."/>
            <person name="Kohler A."/>
            <person name="Feng B."/>
            <person name="Cao Y."/>
            <person name="Lipzen A."/>
            <person name="Daum C."/>
            <person name="Hundley H."/>
            <person name="Pangilinan J."/>
            <person name="Johnson J."/>
            <person name="Barry K."/>
            <person name="LaButti K."/>
            <person name="Ng V."/>
            <person name="Ahrendt S."/>
            <person name="Min B."/>
            <person name="Choi I.G."/>
            <person name="Park H."/>
            <person name="Plett J.M."/>
            <person name="Magnuson J."/>
            <person name="Spatafora J.W."/>
            <person name="Nagy L.G."/>
            <person name="Henrissat B."/>
            <person name="Grigoriev I.V."/>
            <person name="Yang Z.L."/>
            <person name="Xu J."/>
            <person name="Martin F.M."/>
        </authorList>
    </citation>
    <scope>NUCLEOTIDE SEQUENCE</scope>
    <source>
        <strain evidence="1">KUC20120723A-06</strain>
    </source>
</reference>